<proteinExistence type="predicted"/>
<reference evidence="1 2" key="1">
    <citation type="submission" date="2017-07" db="EMBL/GenBank/DDBJ databases">
        <title>Phylogenetic study on the rhizospheric bacterium Ochrobactrum sp. A44.</title>
        <authorList>
            <person name="Krzyzanowska D.M."/>
            <person name="Ossowicki A."/>
            <person name="Rajewska M."/>
            <person name="Maciag T."/>
            <person name="Kaczynski Z."/>
            <person name="Czerwicka M."/>
            <person name="Jafra S."/>
        </authorList>
    </citation>
    <scope>NUCLEOTIDE SEQUENCE [LARGE SCALE GENOMIC DNA]</scope>
    <source>
        <strain evidence="1 2">DSM 7216</strain>
    </source>
</reference>
<organism evidence="1 2">
    <name type="scientific">Brucella thiophenivorans</name>
    <dbReference type="NCBI Taxonomy" id="571255"/>
    <lineage>
        <taxon>Bacteria</taxon>
        <taxon>Pseudomonadati</taxon>
        <taxon>Pseudomonadota</taxon>
        <taxon>Alphaproteobacteria</taxon>
        <taxon>Hyphomicrobiales</taxon>
        <taxon>Brucellaceae</taxon>
        <taxon>Brucella/Ochrobactrum group</taxon>
        <taxon>Brucella</taxon>
    </lineage>
</organism>
<name>A0A256FU47_9HYPH</name>
<dbReference type="AlphaFoldDB" id="A0A256FU47"/>
<evidence type="ECO:0000313" key="1">
    <source>
        <dbReference type="EMBL" id="OYR18236.1"/>
    </source>
</evidence>
<comment type="caution">
    <text evidence="1">The sequence shown here is derived from an EMBL/GenBank/DDBJ whole genome shotgun (WGS) entry which is preliminary data.</text>
</comment>
<protein>
    <submittedName>
        <fullName evidence="1">Uncharacterized protein</fullName>
    </submittedName>
</protein>
<accession>A0A256FU47</accession>
<keyword evidence="2" id="KW-1185">Reference proteome</keyword>
<gene>
    <name evidence="1" type="ORF">CEV31_4248</name>
</gene>
<evidence type="ECO:0000313" key="2">
    <source>
        <dbReference type="Proteomes" id="UP000215590"/>
    </source>
</evidence>
<dbReference type="Proteomes" id="UP000215590">
    <property type="component" value="Unassembled WGS sequence"/>
</dbReference>
<sequence>MEDPVQRTIKHLRAMEKADGAISDEEALRRGKAAARMDAELSLRPKRNFDDDFDDYIQQKSLQRTARINRKITPER</sequence>
<dbReference type="EMBL" id="NNRJ01000027">
    <property type="protein sequence ID" value="OYR18236.1"/>
    <property type="molecule type" value="Genomic_DNA"/>
</dbReference>